<sequence length="432" mass="46296">MTRLTVDDVYQHIHGVCFKTGPPGTVGAETEWLVVDTADPAAHVPADRVRKLVAAAGPPSGGSRITYEPGGQVELSSAPFAALGTLHAALDGDIAHVRNALARDGLALAGYGVDPVRLPRFQADHPRYACMRDYFRSGGFPDAGLAMMCSTASVQVNLDIGADDPDAARRWRLVHALGPVLVAAFANSPLRGGRRTGMRSSRQGIWTELDPCRTLPVLRDGVDGDPAEAWTRYALDARVMLVHTADGAWVSDPGMSFMEWLDKGEPGEKDLTYHLSTLFPPVRPRGWLELRMIDALPGPYWPVPVAVATALLDDPAASRVAEAATEPVAHRWTEAARCGLSDAALAAAARACFAAALDALPRLGASGLVPLVDEYARRYVERGRSPADDPAPGPAPDRANDRTNDRAPDRAPGRAHDRAPDPAPRKEPIWPR</sequence>
<dbReference type="GO" id="GO:0004357">
    <property type="term" value="F:glutamate-cysteine ligase activity"/>
    <property type="evidence" value="ECO:0007669"/>
    <property type="project" value="UniProtKB-UniRule"/>
</dbReference>
<evidence type="ECO:0000256" key="5">
    <source>
        <dbReference type="HAMAP-Rule" id="MF_02034"/>
    </source>
</evidence>
<dbReference type="SUPFAM" id="SSF55931">
    <property type="entry name" value="Glutamine synthetase/guanido kinase"/>
    <property type="match status" value="1"/>
</dbReference>
<dbReference type="UniPathway" id="UPA01014"/>
<evidence type="ECO:0000256" key="6">
    <source>
        <dbReference type="PIRNR" id="PIRNR017901"/>
    </source>
</evidence>
<dbReference type="GO" id="GO:0006750">
    <property type="term" value="P:glutathione biosynthetic process"/>
    <property type="evidence" value="ECO:0007669"/>
    <property type="project" value="UniProtKB-UniRule"/>
</dbReference>
<organism evidence="8 9">
    <name type="scientific">Actinomadura pelletieri DSM 43383</name>
    <dbReference type="NCBI Taxonomy" id="1120940"/>
    <lineage>
        <taxon>Bacteria</taxon>
        <taxon>Bacillati</taxon>
        <taxon>Actinomycetota</taxon>
        <taxon>Actinomycetes</taxon>
        <taxon>Streptosporangiales</taxon>
        <taxon>Thermomonosporaceae</taxon>
        <taxon>Actinomadura</taxon>
    </lineage>
</organism>
<dbReference type="InterPro" id="IPR035434">
    <property type="entry name" value="GCL_bact_plant"/>
</dbReference>
<evidence type="ECO:0000313" key="9">
    <source>
        <dbReference type="Proteomes" id="UP000274601"/>
    </source>
</evidence>
<dbReference type="InterPro" id="IPR006336">
    <property type="entry name" value="GCS2"/>
</dbReference>
<evidence type="ECO:0000313" key="8">
    <source>
        <dbReference type="EMBL" id="RKS71665.1"/>
    </source>
</evidence>
<proteinExistence type="inferred from homology"/>
<dbReference type="OrthoDB" id="9780152at2"/>
<evidence type="ECO:0000256" key="2">
    <source>
        <dbReference type="ARBA" id="ARBA00022741"/>
    </source>
</evidence>
<comment type="function">
    <text evidence="5">Catalyzes the synthesis of gamma-glutamylcysteine (gamma-GC). This compound is used as substrate for the biosynthesis of the low-molecular thiol compound ergothioneine.</text>
</comment>
<gene>
    <name evidence="5" type="primary">egtA</name>
    <name evidence="8" type="ORF">BZB76_4472</name>
</gene>
<keyword evidence="9" id="KW-1185">Reference proteome</keyword>
<dbReference type="GO" id="GO:0005524">
    <property type="term" value="F:ATP binding"/>
    <property type="evidence" value="ECO:0007669"/>
    <property type="project" value="UniProtKB-UniRule"/>
</dbReference>
<dbReference type="Pfam" id="PF04107">
    <property type="entry name" value="GCS2"/>
    <property type="match status" value="1"/>
</dbReference>
<evidence type="ECO:0000256" key="4">
    <source>
        <dbReference type="ARBA" id="ARBA00048819"/>
    </source>
</evidence>
<dbReference type="GO" id="GO:0052699">
    <property type="term" value="P:ergothioneine biosynthetic process"/>
    <property type="evidence" value="ECO:0007669"/>
    <property type="project" value="UniProtKB-UniRule"/>
</dbReference>
<dbReference type="PANTHER" id="PTHR34378">
    <property type="entry name" value="GLUTAMATE--CYSTEINE LIGASE, CHLOROPLASTIC"/>
    <property type="match status" value="1"/>
</dbReference>
<dbReference type="Proteomes" id="UP000274601">
    <property type="component" value="Unassembled WGS sequence"/>
</dbReference>
<dbReference type="InterPro" id="IPR014746">
    <property type="entry name" value="Gln_synth/guanido_kin_cat_dom"/>
</dbReference>
<dbReference type="EC" id="6.3.2.2" evidence="5"/>
<dbReference type="AlphaFoldDB" id="A0A495QHM5"/>
<comment type="catalytic activity">
    <reaction evidence="4 5 6">
        <text>L-cysteine + L-glutamate + ATP = gamma-L-glutamyl-L-cysteine + ADP + phosphate + H(+)</text>
        <dbReference type="Rhea" id="RHEA:13285"/>
        <dbReference type="ChEBI" id="CHEBI:15378"/>
        <dbReference type="ChEBI" id="CHEBI:29985"/>
        <dbReference type="ChEBI" id="CHEBI:30616"/>
        <dbReference type="ChEBI" id="CHEBI:35235"/>
        <dbReference type="ChEBI" id="CHEBI:43474"/>
        <dbReference type="ChEBI" id="CHEBI:58173"/>
        <dbReference type="ChEBI" id="CHEBI:456216"/>
        <dbReference type="EC" id="6.3.2.2"/>
    </reaction>
</comment>
<evidence type="ECO:0000256" key="1">
    <source>
        <dbReference type="ARBA" id="ARBA00022598"/>
    </source>
</evidence>
<evidence type="ECO:0000256" key="7">
    <source>
        <dbReference type="SAM" id="MobiDB-lite"/>
    </source>
</evidence>
<comment type="similarity">
    <text evidence="5 6">Belongs to the glutamate--cysteine ligase type 2 family. EgtA subfamily.</text>
</comment>
<evidence type="ECO:0000256" key="3">
    <source>
        <dbReference type="ARBA" id="ARBA00022840"/>
    </source>
</evidence>
<name>A0A495QHM5_9ACTN</name>
<keyword evidence="3 5" id="KW-0067">ATP-binding</keyword>
<dbReference type="PANTHER" id="PTHR34378:SF1">
    <property type="entry name" value="GLUTAMATE--CYSTEINE LIGASE, CHLOROPLASTIC"/>
    <property type="match status" value="1"/>
</dbReference>
<dbReference type="HAMAP" id="MF_02034">
    <property type="entry name" value="EgtA"/>
    <property type="match status" value="1"/>
</dbReference>
<reference evidence="8 9" key="1">
    <citation type="submission" date="2018-10" db="EMBL/GenBank/DDBJ databases">
        <title>Genomic Encyclopedia of Archaeal and Bacterial Type Strains, Phase II (KMG-II): from individual species to whole genera.</title>
        <authorList>
            <person name="Goeker M."/>
        </authorList>
    </citation>
    <scope>NUCLEOTIDE SEQUENCE [LARGE SCALE GENOMIC DNA]</scope>
    <source>
        <strain evidence="8 9">DSM 43383</strain>
    </source>
</reference>
<dbReference type="InterPro" id="IPR017809">
    <property type="entry name" value="EgtA_Actinobacteria"/>
</dbReference>
<protein>
    <recommendedName>
        <fullName evidence="5">Glutamate--cysteine ligase EgtA</fullName>
        <ecNumber evidence="5">6.3.2.2</ecNumber>
    </recommendedName>
    <alternativeName>
        <fullName evidence="5">Gamma-glutamylcysteine synthase</fullName>
        <shortName evidence="5">GCS</shortName>
        <shortName evidence="5">Gamma-ECS</shortName>
    </alternativeName>
</protein>
<dbReference type="RefSeq" id="WP_121436848.1">
    <property type="nucleotide sequence ID" value="NZ_RBWU01000005.1"/>
</dbReference>
<dbReference type="PIRSF" id="PIRSF017901">
    <property type="entry name" value="GCL"/>
    <property type="match status" value="1"/>
</dbReference>
<dbReference type="NCBIfam" id="TIGR03444">
    <property type="entry name" value="EgtA_Cys_ligase"/>
    <property type="match status" value="1"/>
</dbReference>
<comment type="pathway">
    <text evidence="5">Amino-acid biosynthesis; ergothioneine biosynthesis.</text>
</comment>
<keyword evidence="2 5" id="KW-0547">Nucleotide-binding</keyword>
<dbReference type="Gene3D" id="3.30.590.20">
    <property type="match status" value="1"/>
</dbReference>
<dbReference type="EMBL" id="RBWU01000005">
    <property type="protein sequence ID" value="RKS71665.1"/>
    <property type="molecule type" value="Genomic_DNA"/>
</dbReference>
<accession>A0A495QHM5</accession>
<feature type="region of interest" description="Disordered" evidence="7">
    <location>
        <begin position="382"/>
        <end position="432"/>
    </location>
</feature>
<keyword evidence="1 5" id="KW-0436">Ligase</keyword>
<comment type="caution">
    <text evidence="8">The sequence shown here is derived from an EMBL/GenBank/DDBJ whole genome shotgun (WGS) entry which is preliminary data.</text>
</comment>
<feature type="compositionally biased region" description="Basic and acidic residues" evidence="7">
    <location>
        <begin position="398"/>
        <end position="432"/>
    </location>
</feature>